<sequence>MGVRIDNDQGGQGCKWRANLLHTPFGGGVLFIYITDLIT</sequence>
<accession>A0A656IMC6</accession>
<proteinExistence type="predicted"/>
<gene>
    <name evidence="1" type="ORF">A673_02003</name>
</gene>
<organism evidence="1 2">
    <name type="scientific">Salmonella enteritidis (strain 2009K0958)</name>
    <dbReference type="NCBI Taxonomy" id="1192586"/>
    <lineage>
        <taxon>Bacteria</taxon>
        <taxon>Pseudomonadati</taxon>
        <taxon>Pseudomonadota</taxon>
        <taxon>Gammaproteobacteria</taxon>
        <taxon>Enterobacterales</taxon>
        <taxon>Enterobacteriaceae</taxon>
        <taxon>Salmonella</taxon>
    </lineage>
</organism>
<protein>
    <submittedName>
        <fullName evidence="1">Uncharacterized protein</fullName>
    </submittedName>
</protein>
<dbReference type="Proteomes" id="UP000014535">
    <property type="component" value="Unassembled WGS sequence"/>
</dbReference>
<reference evidence="1 2" key="1">
    <citation type="submission" date="2013-04" db="EMBL/GenBank/DDBJ databases">
        <authorList>
            <person name="McClelland M."/>
            <person name="Porwollik S."/>
            <person name="Desai P."/>
            <person name="Cheng P."/>
            <person name="Wollam A."/>
            <person name="Pepin K."/>
            <person name="Palsikar V.B."/>
            <person name="Fulton L."/>
            <person name="Fulton R."/>
            <person name="Delehaunty K."/>
            <person name="Fronick C."/>
            <person name="Godfrey J."/>
            <person name="Waligorski J."/>
            <person name="Appelbaum E."/>
            <person name="Tomlinson C."/>
            <person name="Warren W."/>
            <person name="Sodergren E."/>
            <person name="Weinstock G."/>
            <person name="Wilson R.K."/>
        </authorList>
    </citation>
    <scope>NUCLEOTIDE SEQUENCE [LARGE SCALE GENOMIC DNA]</scope>
    <source>
        <strain evidence="1 2">2009K0958</strain>
    </source>
</reference>
<dbReference type="AlphaFoldDB" id="A0A656IMC6"/>
<evidence type="ECO:0000313" key="1">
    <source>
        <dbReference type="EMBL" id="EPI70739.1"/>
    </source>
</evidence>
<dbReference type="EMBL" id="ATFT01000036">
    <property type="protein sequence ID" value="EPI70739.1"/>
    <property type="molecule type" value="Genomic_DNA"/>
</dbReference>
<evidence type="ECO:0000313" key="2">
    <source>
        <dbReference type="Proteomes" id="UP000014535"/>
    </source>
</evidence>
<name>A0A656IMC6_SALE2</name>
<comment type="caution">
    <text evidence="1">The sequence shown here is derived from an EMBL/GenBank/DDBJ whole genome shotgun (WGS) entry which is preliminary data.</text>
</comment>